<name>A0A7J6VG95_THATH</name>
<comment type="caution">
    <text evidence="2">The sequence shown here is derived from an EMBL/GenBank/DDBJ whole genome shotgun (WGS) entry which is preliminary data.</text>
</comment>
<protein>
    <submittedName>
        <fullName evidence="2">Uncharacterized protein</fullName>
    </submittedName>
</protein>
<dbReference type="EMBL" id="JABWDY010032778">
    <property type="protein sequence ID" value="KAF5183923.1"/>
    <property type="molecule type" value="Genomic_DNA"/>
</dbReference>
<accession>A0A7J6VG95</accession>
<proteinExistence type="predicted"/>
<dbReference type="Proteomes" id="UP000554482">
    <property type="component" value="Unassembled WGS sequence"/>
</dbReference>
<organism evidence="2 3">
    <name type="scientific">Thalictrum thalictroides</name>
    <name type="common">Rue-anemone</name>
    <name type="synonym">Anemone thalictroides</name>
    <dbReference type="NCBI Taxonomy" id="46969"/>
    <lineage>
        <taxon>Eukaryota</taxon>
        <taxon>Viridiplantae</taxon>
        <taxon>Streptophyta</taxon>
        <taxon>Embryophyta</taxon>
        <taxon>Tracheophyta</taxon>
        <taxon>Spermatophyta</taxon>
        <taxon>Magnoliopsida</taxon>
        <taxon>Ranunculales</taxon>
        <taxon>Ranunculaceae</taxon>
        <taxon>Thalictroideae</taxon>
        <taxon>Thalictrum</taxon>
    </lineage>
</organism>
<feature type="non-terminal residue" evidence="2">
    <location>
        <position position="1"/>
    </location>
</feature>
<evidence type="ECO:0000313" key="3">
    <source>
        <dbReference type="Proteomes" id="UP000554482"/>
    </source>
</evidence>
<reference evidence="2 3" key="1">
    <citation type="submission" date="2020-06" db="EMBL/GenBank/DDBJ databases">
        <title>Transcriptomic and genomic resources for Thalictrum thalictroides and T. hernandezii: Facilitating candidate gene discovery in an emerging model plant lineage.</title>
        <authorList>
            <person name="Arias T."/>
            <person name="Riano-Pachon D.M."/>
            <person name="Di Stilio V.S."/>
        </authorList>
    </citation>
    <scope>NUCLEOTIDE SEQUENCE [LARGE SCALE GENOMIC DNA]</scope>
    <source>
        <strain evidence="3">cv. WT478/WT964</strain>
        <tissue evidence="2">Leaves</tissue>
    </source>
</reference>
<keyword evidence="3" id="KW-1185">Reference proteome</keyword>
<feature type="region of interest" description="Disordered" evidence="1">
    <location>
        <begin position="45"/>
        <end position="70"/>
    </location>
</feature>
<gene>
    <name evidence="2" type="ORF">FRX31_026490</name>
</gene>
<evidence type="ECO:0000313" key="2">
    <source>
        <dbReference type="EMBL" id="KAF5183923.1"/>
    </source>
</evidence>
<dbReference type="AlphaFoldDB" id="A0A7J6VG95"/>
<evidence type="ECO:0000256" key="1">
    <source>
        <dbReference type="SAM" id="MobiDB-lite"/>
    </source>
</evidence>
<sequence length="88" mass="10211">MEIDVCCSKELLIFFIFVKSHFDISKLEFKTLKSLQNPRAVCPHFSSSSLSHSQVTQNPFSLSHREREEKQDFVDSKLLSLSINHLQQ</sequence>